<keyword evidence="1" id="KW-0418">Kinase</keyword>
<proteinExistence type="predicted"/>
<dbReference type="EMBL" id="GGEC01049319">
    <property type="protein sequence ID" value="MBX29803.1"/>
    <property type="molecule type" value="Transcribed_RNA"/>
</dbReference>
<evidence type="ECO:0000313" key="1">
    <source>
        <dbReference type="EMBL" id="MBX29803.1"/>
    </source>
</evidence>
<reference evidence="1" key="1">
    <citation type="submission" date="2018-02" db="EMBL/GenBank/DDBJ databases">
        <title>Rhizophora mucronata_Transcriptome.</title>
        <authorList>
            <person name="Meera S.P."/>
            <person name="Sreeshan A."/>
            <person name="Augustine A."/>
        </authorList>
    </citation>
    <scope>NUCLEOTIDE SEQUENCE</scope>
    <source>
        <tissue evidence="1">Leaf</tissue>
    </source>
</reference>
<keyword evidence="1" id="KW-0808">Transferase</keyword>
<organism evidence="1">
    <name type="scientific">Rhizophora mucronata</name>
    <name type="common">Asiatic mangrove</name>
    <dbReference type="NCBI Taxonomy" id="61149"/>
    <lineage>
        <taxon>Eukaryota</taxon>
        <taxon>Viridiplantae</taxon>
        <taxon>Streptophyta</taxon>
        <taxon>Embryophyta</taxon>
        <taxon>Tracheophyta</taxon>
        <taxon>Spermatophyta</taxon>
        <taxon>Magnoliopsida</taxon>
        <taxon>eudicotyledons</taxon>
        <taxon>Gunneridae</taxon>
        <taxon>Pentapetalae</taxon>
        <taxon>rosids</taxon>
        <taxon>fabids</taxon>
        <taxon>Malpighiales</taxon>
        <taxon>Rhizophoraceae</taxon>
        <taxon>Rhizophora</taxon>
    </lineage>
</organism>
<name>A0A2P2MHU2_RHIMU</name>
<protein>
    <submittedName>
        <fullName evidence="1">Serine/threonine-protein kinase</fullName>
    </submittedName>
</protein>
<accession>A0A2P2MHU2</accession>
<dbReference type="AlphaFoldDB" id="A0A2P2MHU2"/>
<sequence length="69" mass="7780">MTLEVVIVATIAIAPFRTPGLVVSAHQSMLWLIHKTHLGVAYQIFHKAVDKAMDREHPKNCMNSERLIT</sequence>
<dbReference type="GO" id="GO:0016301">
    <property type="term" value="F:kinase activity"/>
    <property type="evidence" value="ECO:0007669"/>
    <property type="project" value="UniProtKB-KW"/>
</dbReference>